<name>A0A1G6DDY2_9BACT</name>
<organism evidence="1 2">
    <name type="scientific">Desulfonatronum thiosulfatophilum</name>
    <dbReference type="NCBI Taxonomy" id="617002"/>
    <lineage>
        <taxon>Bacteria</taxon>
        <taxon>Pseudomonadati</taxon>
        <taxon>Thermodesulfobacteriota</taxon>
        <taxon>Desulfovibrionia</taxon>
        <taxon>Desulfovibrionales</taxon>
        <taxon>Desulfonatronaceae</taxon>
        <taxon>Desulfonatronum</taxon>
    </lineage>
</organism>
<dbReference type="OrthoDB" id="5516061at2"/>
<proteinExistence type="predicted"/>
<evidence type="ECO:0000313" key="1">
    <source>
        <dbReference type="EMBL" id="SDB43330.1"/>
    </source>
</evidence>
<dbReference type="RefSeq" id="WP_092121131.1">
    <property type="nucleotide sequence ID" value="NZ_FMXO01000011.1"/>
</dbReference>
<accession>A0A1G6DDY2</accession>
<dbReference type="Proteomes" id="UP000198771">
    <property type="component" value="Unassembled WGS sequence"/>
</dbReference>
<gene>
    <name evidence="1" type="ORF">SAMN05660653_02092</name>
</gene>
<sequence>MCGYCVEKAALNLIEEEVLYSRPLEEEELDGIFVGIMAQESRYPLHVAQIAEARELLSEVLYVLHCQGIGELPSQATPKHRNTLTGAALVKYYHDYRRMLAKKFPEPERLVEILPHPDWAVLYGPDLLFSESDSRAFCDGPDLGGQCVGLLEEYRDWWLQGKGLEENGPDQRWAETRVLDPLEDVAVSEINRFALLFPALFFALHHLAYRGTRMDLLAEVALTVSPRTPGFLGLDLWLQRRALSMMIRREGPDFLMRNLNRDLRDALVRHAFLRHEAVRANRDTIIRRLQELLALEEGLTEFRDDAQATIVWMATWPGGVYQQ</sequence>
<protein>
    <submittedName>
        <fullName evidence="1">Uncharacterized protein</fullName>
    </submittedName>
</protein>
<dbReference type="AlphaFoldDB" id="A0A1G6DDY2"/>
<keyword evidence="2" id="KW-1185">Reference proteome</keyword>
<dbReference type="EMBL" id="FMXO01000011">
    <property type="protein sequence ID" value="SDB43330.1"/>
    <property type="molecule type" value="Genomic_DNA"/>
</dbReference>
<reference evidence="1 2" key="1">
    <citation type="submission" date="2016-10" db="EMBL/GenBank/DDBJ databases">
        <authorList>
            <person name="de Groot N.N."/>
        </authorList>
    </citation>
    <scope>NUCLEOTIDE SEQUENCE [LARGE SCALE GENOMIC DNA]</scope>
    <source>
        <strain evidence="1 2">ASO4-2</strain>
    </source>
</reference>
<evidence type="ECO:0000313" key="2">
    <source>
        <dbReference type="Proteomes" id="UP000198771"/>
    </source>
</evidence>